<proteinExistence type="predicted"/>
<comment type="caution">
    <text evidence="9">The sequence shown here is derived from an EMBL/GenBank/DDBJ whole genome shotgun (WGS) entry which is preliminary data.</text>
</comment>
<dbReference type="PANTHER" id="PTHR30619">
    <property type="entry name" value="DNA INTERNALIZATION/COMPETENCE PROTEIN COMEC/REC2"/>
    <property type="match status" value="1"/>
</dbReference>
<dbReference type="InterPro" id="IPR036866">
    <property type="entry name" value="RibonucZ/Hydroxyglut_hydro"/>
</dbReference>
<dbReference type="Proteomes" id="UP000274327">
    <property type="component" value="Unassembled WGS sequence"/>
</dbReference>
<evidence type="ECO:0000256" key="6">
    <source>
        <dbReference type="SAM" id="Phobius"/>
    </source>
</evidence>
<name>A0A3R8RR05_9MICO</name>
<feature type="transmembrane region" description="Helical" evidence="6">
    <location>
        <begin position="318"/>
        <end position="338"/>
    </location>
</feature>
<keyword evidence="3 6" id="KW-0812">Transmembrane</keyword>
<dbReference type="NCBIfam" id="TIGR00360">
    <property type="entry name" value="ComEC_N-term"/>
    <property type="match status" value="1"/>
</dbReference>
<accession>A0A3R8RR05</accession>
<feature type="domain" description="ComEC/Rec2-related protein" evidence="8">
    <location>
        <begin position="228"/>
        <end position="495"/>
    </location>
</feature>
<feature type="transmembrane region" description="Helical" evidence="6">
    <location>
        <begin position="444"/>
        <end position="463"/>
    </location>
</feature>
<dbReference type="GO" id="GO:0005886">
    <property type="term" value="C:plasma membrane"/>
    <property type="evidence" value="ECO:0007669"/>
    <property type="project" value="UniProtKB-SubCell"/>
</dbReference>
<dbReference type="SUPFAM" id="SSF56281">
    <property type="entry name" value="Metallo-hydrolase/oxidoreductase"/>
    <property type="match status" value="1"/>
</dbReference>
<dbReference type="GeneID" id="78120350"/>
<feature type="transmembrane region" description="Helical" evidence="6">
    <location>
        <begin position="344"/>
        <end position="369"/>
    </location>
</feature>
<dbReference type="PANTHER" id="PTHR30619:SF1">
    <property type="entry name" value="RECOMBINATION PROTEIN 2"/>
    <property type="match status" value="1"/>
</dbReference>
<feature type="transmembrane region" description="Helical" evidence="6">
    <location>
        <begin position="502"/>
        <end position="522"/>
    </location>
</feature>
<dbReference type="AlphaFoldDB" id="A0A3R8RR05"/>
<evidence type="ECO:0000259" key="8">
    <source>
        <dbReference type="Pfam" id="PF03772"/>
    </source>
</evidence>
<dbReference type="InterPro" id="IPR052159">
    <property type="entry name" value="Competence_DNA_uptake"/>
</dbReference>
<comment type="subcellular location">
    <subcellularLocation>
        <location evidence="1">Cell membrane</location>
        <topology evidence="1">Multi-pass membrane protein</topology>
    </subcellularLocation>
</comment>
<reference evidence="9 10" key="1">
    <citation type="submission" date="2018-07" db="EMBL/GenBank/DDBJ databases">
        <title>Brachybacteriurn paraconglorneratum KCTC 9916.</title>
        <authorList>
            <person name="Li Y."/>
        </authorList>
    </citation>
    <scope>NUCLEOTIDE SEQUENCE [LARGE SCALE GENOMIC DNA]</scope>
    <source>
        <strain evidence="9 10">KCTC 9916</strain>
    </source>
</reference>
<feature type="transmembrane region" description="Helical" evidence="6">
    <location>
        <begin position="57"/>
        <end position="75"/>
    </location>
</feature>
<feature type="transmembrane region" description="Helical" evidence="6">
    <location>
        <begin position="12"/>
        <end position="45"/>
    </location>
</feature>
<evidence type="ECO:0000256" key="1">
    <source>
        <dbReference type="ARBA" id="ARBA00004651"/>
    </source>
</evidence>
<evidence type="ECO:0000256" key="4">
    <source>
        <dbReference type="ARBA" id="ARBA00022989"/>
    </source>
</evidence>
<evidence type="ECO:0000256" key="5">
    <source>
        <dbReference type="ARBA" id="ARBA00023136"/>
    </source>
</evidence>
<feature type="transmembrane region" description="Helical" evidence="6">
    <location>
        <begin position="381"/>
        <end position="403"/>
    </location>
</feature>
<dbReference type="Pfam" id="PF03772">
    <property type="entry name" value="Competence"/>
    <property type="match status" value="1"/>
</dbReference>
<keyword evidence="10" id="KW-1185">Reference proteome</keyword>
<dbReference type="RefSeq" id="WP_126985342.1">
    <property type="nucleotide sequence ID" value="NZ_ML133852.1"/>
</dbReference>
<feature type="domain" description="Metallo-beta-lactamase" evidence="7">
    <location>
        <begin position="538"/>
        <end position="603"/>
    </location>
</feature>
<dbReference type="InterPro" id="IPR004477">
    <property type="entry name" value="ComEC_N"/>
</dbReference>
<evidence type="ECO:0000313" key="9">
    <source>
        <dbReference type="EMBL" id="RRR19578.1"/>
    </source>
</evidence>
<feature type="transmembrane region" description="Helical" evidence="6">
    <location>
        <begin position="280"/>
        <end position="297"/>
    </location>
</feature>
<gene>
    <name evidence="9" type="ORF">DS079_04800</name>
</gene>
<feature type="transmembrane region" description="Helical" evidence="6">
    <location>
        <begin position="415"/>
        <end position="437"/>
    </location>
</feature>
<evidence type="ECO:0000256" key="2">
    <source>
        <dbReference type="ARBA" id="ARBA00022475"/>
    </source>
</evidence>
<keyword evidence="4 6" id="KW-1133">Transmembrane helix</keyword>
<sequence length="788" mass="79791">MTRADLRLLPGATCVWALAVLGVTAGGAAAIAAGAVLVSLALTALTLLGPARGARTILAHLALVLLAGLLLIPALHRHDGTAEVLGEAAADGLVVELTVIAGGDPAPPSGGPEWSRTGLQMMARTEPGPARIGRTQEQLTAAVPVLVRADGEAAEGLARIRDGEPVHARGRVSGDASLLVLRATEVGPAQEASGGVGPGQETRHRLRQIARDATAHLPPDEAALVRGMTTGDTSGMGEKTEEIMRRAGISHLVAVSGANIAFVLAAVLGPLLLAGVRRRPRLLIAAGVVAGYVWLVGDEPSVQRAATMAAPLLAARFAGVRASPVAALALTVALWSVLDPVTAASIGFLLSALATAAILLAAPPLARALEQMSGGRLGRTAALVLAVPLVAQAACTPVLILLTPEVSVWAVPVNMLVGPLVGPSTVLGLVALVLGVLWPGGAAVLYGIAAGGAHLVLLIARTADDLPGSRIAVPDGTTGVLGAIAVLLLAGLAVAGRRRPAVRWATAVVLVIALAPGIGRMLPVRSTPGWSLALCAVGQGDALLLRPAGAARDGPTVLVDTGPDPAALSACLDLLQVQDIDLLVLTHPHADHTGGRDALTGARTPAQQWVCPLPAAAADVVPGAPVEVATTGTGWEQDGLALTVLWPDSAQAAERASAAERGSGEGDAANDCSIALEARWADGTRLVTLGDLEPAAQEQLAATEPGPADIVKVAHHGSRFQHAPLYEQLDPDLALVPVGRENTFGHPTDELLDLVRGTGAQVLRTDVHGTVVLPTGEDAAPRSVAPAR</sequence>
<organism evidence="9 10">
    <name type="scientific">Brachybacterium paraconglomeratum</name>
    <dbReference type="NCBI Taxonomy" id="173362"/>
    <lineage>
        <taxon>Bacteria</taxon>
        <taxon>Bacillati</taxon>
        <taxon>Actinomycetota</taxon>
        <taxon>Actinomycetes</taxon>
        <taxon>Micrococcales</taxon>
        <taxon>Dermabacteraceae</taxon>
        <taxon>Brachybacterium</taxon>
    </lineage>
</organism>
<feature type="transmembrane region" description="Helical" evidence="6">
    <location>
        <begin position="478"/>
        <end position="495"/>
    </location>
</feature>
<evidence type="ECO:0000256" key="3">
    <source>
        <dbReference type="ARBA" id="ARBA00022692"/>
    </source>
</evidence>
<dbReference type="Pfam" id="PF00753">
    <property type="entry name" value="Lactamase_B"/>
    <property type="match status" value="1"/>
</dbReference>
<protein>
    <submittedName>
        <fullName evidence="9">ComEC/Rec2 family competence protein</fullName>
    </submittedName>
</protein>
<dbReference type="EMBL" id="QOCI01000002">
    <property type="protein sequence ID" value="RRR19578.1"/>
    <property type="molecule type" value="Genomic_DNA"/>
</dbReference>
<keyword evidence="2" id="KW-1003">Cell membrane</keyword>
<dbReference type="InterPro" id="IPR001279">
    <property type="entry name" value="Metallo-B-lactamas"/>
</dbReference>
<evidence type="ECO:0000313" key="10">
    <source>
        <dbReference type="Proteomes" id="UP000274327"/>
    </source>
</evidence>
<dbReference type="Gene3D" id="3.60.15.10">
    <property type="entry name" value="Ribonuclease Z/Hydroxyacylglutathione hydrolase-like"/>
    <property type="match status" value="1"/>
</dbReference>
<feature type="transmembrane region" description="Helical" evidence="6">
    <location>
        <begin position="252"/>
        <end position="274"/>
    </location>
</feature>
<evidence type="ECO:0000259" key="7">
    <source>
        <dbReference type="Pfam" id="PF00753"/>
    </source>
</evidence>
<keyword evidence="5 6" id="KW-0472">Membrane</keyword>